<keyword evidence="1" id="KW-0547">Nucleotide-binding</keyword>
<evidence type="ECO:0000256" key="1">
    <source>
        <dbReference type="ARBA" id="ARBA00022741"/>
    </source>
</evidence>
<evidence type="ECO:0000256" key="2">
    <source>
        <dbReference type="ARBA" id="ARBA00022801"/>
    </source>
</evidence>
<keyword evidence="3" id="KW-0067">ATP-binding</keyword>
<dbReference type="InterPro" id="IPR029000">
    <property type="entry name" value="Cyclophilin-like_dom_sf"/>
</dbReference>
<evidence type="ECO:0000313" key="6">
    <source>
        <dbReference type="Proteomes" id="UP000276349"/>
    </source>
</evidence>
<name>A0A3S0JSP4_9BACI</name>
<dbReference type="AlphaFoldDB" id="A0A3S0JSP4"/>
<dbReference type="NCBIfam" id="TIGR00724">
    <property type="entry name" value="urea_amlyse_rel"/>
    <property type="match status" value="1"/>
</dbReference>
<dbReference type="InterPro" id="IPR003778">
    <property type="entry name" value="CT_A_B"/>
</dbReference>
<dbReference type="GO" id="GO:0016787">
    <property type="term" value="F:hydrolase activity"/>
    <property type="evidence" value="ECO:0007669"/>
    <property type="project" value="UniProtKB-KW"/>
</dbReference>
<dbReference type="InterPro" id="IPR052708">
    <property type="entry name" value="PxpC"/>
</dbReference>
<sequence length="293" mass="33468">MEIKVKQLLKVLKKGVFCSLQDNGRFHFRKFGIPTAGPMDKLSFELGKKILGNDNNITALEIFYGGMSFEALSKHEYVLVGADMNAKVNEKEIESWKTFILNEGDILKVQFSKQGSIAYLIPIGGFKEESILNSCSTYLKANLGCNIQNGTILYGEDYPIFKNRRGLFYKFIPQFPSHHQVRVVPSYQLNYFEEKDVNRFFSEEFQLSSGDRMGYFYKGPKLKMKCKKDILSEPTMFGTIQIPPEGQPIILMADGQTVGGYPIVGKILDDDLWKVAQQRYGDRISFIRENINE</sequence>
<dbReference type="Pfam" id="PF02626">
    <property type="entry name" value="CT_A_B"/>
    <property type="match status" value="1"/>
</dbReference>
<feature type="domain" description="Carboxyltransferase" evidence="4">
    <location>
        <begin position="30"/>
        <end position="291"/>
    </location>
</feature>
<accession>A0A3S0JSP4</accession>
<dbReference type="OrthoDB" id="9782422at2"/>
<evidence type="ECO:0000259" key="4">
    <source>
        <dbReference type="SMART" id="SM00797"/>
    </source>
</evidence>
<dbReference type="PANTHER" id="PTHR43309">
    <property type="entry name" value="5-OXOPROLINASE SUBUNIT C"/>
    <property type="match status" value="1"/>
</dbReference>
<dbReference type="GO" id="GO:0005524">
    <property type="term" value="F:ATP binding"/>
    <property type="evidence" value="ECO:0007669"/>
    <property type="project" value="UniProtKB-KW"/>
</dbReference>
<dbReference type="SMART" id="SM00797">
    <property type="entry name" value="AHS2"/>
    <property type="match status" value="1"/>
</dbReference>
<organism evidence="5 6">
    <name type="scientific">Lysinibacillus telephonicus</name>
    <dbReference type="NCBI Taxonomy" id="1714840"/>
    <lineage>
        <taxon>Bacteria</taxon>
        <taxon>Bacillati</taxon>
        <taxon>Bacillota</taxon>
        <taxon>Bacilli</taxon>
        <taxon>Bacillales</taxon>
        <taxon>Bacillaceae</taxon>
        <taxon>Lysinibacillus</taxon>
    </lineage>
</organism>
<keyword evidence="5" id="KW-0808">Transferase</keyword>
<evidence type="ECO:0000256" key="3">
    <source>
        <dbReference type="ARBA" id="ARBA00022840"/>
    </source>
</evidence>
<keyword evidence="2" id="KW-0378">Hydrolase</keyword>
<dbReference type="GO" id="GO:0016740">
    <property type="term" value="F:transferase activity"/>
    <property type="evidence" value="ECO:0007669"/>
    <property type="project" value="UniProtKB-KW"/>
</dbReference>
<keyword evidence="6" id="KW-1185">Reference proteome</keyword>
<dbReference type="EMBL" id="RXNR01000015">
    <property type="protein sequence ID" value="RTQ93887.1"/>
    <property type="molecule type" value="Genomic_DNA"/>
</dbReference>
<evidence type="ECO:0000313" key="5">
    <source>
        <dbReference type="EMBL" id="RTQ93887.1"/>
    </source>
</evidence>
<proteinExistence type="predicted"/>
<comment type="caution">
    <text evidence="5">The sequence shown here is derived from an EMBL/GenBank/DDBJ whole genome shotgun (WGS) entry which is preliminary data.</text>
</comment>
<dbReference type="Proteomes" id="UP000276349">
    <property type="component" value="Unassembled WGS sequence"/>
</dbReference>
<dbReference type="PANTHER" id="PTHR43309:SF5">
    <property type="entry name" value="5-OXOPROLINASE SUBUNIT C"/>
    <property type="match status" value="1"/>
</dbReference>
<dbReference type="SUPFAM" id="SSF50891">
    <property type="entry name" value="Cyclophilin-like"/>
    <property type="match status" value="1"/>
</dbReference>
<protein>
    <submittedName>
        <fullName evidence="5">Biotin-dependent carboxyltransferase family protein</fullName>
    </submittedName>
</protein>
<reference evidence="5 6" key="1">
    <citation type="submission" date="2018-12" db="EMBL/GenBank/DDBJ databases">
        <authorList>
            <person name="Yu L."/>
        </authorList>
    </citation>
    <scope>NUCLEOTIDE SEQUENCE [LARGE SCALE GENOMIC DNA]</scope>
    <source>
        <strain evidence="5 6">S5H2222</strain>
    </source>
</reference>
<dbReference type="Gene3D" id="2.40.100.10">
    <property type="entry name" value="Cyclophilin-like"/>
    <property type="match status" value="1"/>
</dbReference>
<gene>
    <name evidence="5" type="ORF">EKG35_07135</name>
</gene>